<evidence type="ECO:0000256" key="1">
    <source>
        <dbReference type="SAM" id="MobiDB-lite"/>
    </source>
</evidence>
<evidence type="ECO:0000313" key="3">
    <source>
        <dbReference type="Proteomes" id="UP000244722"/>
    </source>
</evidence>
<protein>
    <submittedName>
        <fullName evidence="2">Uncharacterized protein</fullName>
    </submittedName>
</protein>
<dbReference type="Proteomes" id="UP000244722">
    <property type="component" value="Unassembled WGS sequence"/>
</dbReference>
<dbReference type="EMBL" id="NESQ01000124">
    <property type="protein sequence ID" value="PUU78293.1"/>
    <property type="molecule type" value="Genomic_DNA"/>
</dbReference>
<comment type="caution">
    <text evidence="2">The sequence shown here is derived from an EMBL/GenBank/DDBJ whole genome shotgun (WGS) entry which is preliminary data.</text>
</comment>
<evidence type="ECO:0000313" key="2">
    <source>
        <dbReference type="EMBL" id="PUU78293.1"/>
    </source>
</evidence>
<keyword evidence="3" id="KW-1185">Reference proteome</keyword>
<dbReference type="AlphaFoldDB" id="A0A2T6ZS49"/>
<reference evidence="2 3" key="1">
    <citation type="submission" date="2017-04" db="EMBL/GenBank/DDBJ databases">
        <title>Draft genome sequence of Tuber borchii Vittad., a whitish edible truffle.</title>
        <authorList>
            <consortium name="DOE Joint Genome Institute"/>
            <person name="Murat C."/>
            <person name="Kuo A."/>
            <person name="Barry K.W."/>
            <person name="Clum A."/>
            <person name="Dockter R.B."/>
            <person name="Fauchery L."/>
            <person name="Iotti M."/>
            <person name="Kohler A."/>
            <person name="Labutti K."/>
            <person name="Lindquist E.A."/>
            <person name="Lipzen A."/>
            <person name="Ohm R.A."/>
            <person name="Wang M."/>
            <person name="Grigoriev I.V."/>
            <person name="Zambonelli A."/>
            <person name="Martin F.M."/>
        </authorList>
    </citation>
    <scope>NUCLEOTIDE SEQUENCE [LARGE SCALE GENOMIC DNA]</scope>
    <source>
        <strain evidence="2 3">Tbo3840</strain>
    </source>
</reference>
<sequence length="120" mass="12887">MAGCNCIPNAGITNVVVFRKPDMLSTCVLTLYADANCLSNSNSKIGLITPASHPSACIGPIRDANHQNLMVMCSSGKVQSSNAESTGHPCGLYSRSQRRQRKEKGGGGRTISFLFFRSMF</sequence>
<accession>A0A2T6ZS49</accession>
<proteinExistence type="predicted"/>
<name>A0A2T6ZS49_TUBBO</name>
<organism evidence="2 3">
    <name type="scientific">Tuber borchii</name>
    <name type="common">White truffle</name>
    <dbReference type="NCBI Taxonomy" id="42251"/>
    <lineage>
        <taxon>Eukaryota</taxon>
        <taxon>Fungi</taxon>
        <taxon>Dikarya</taxon>
        <taxon>Ascomycota</taxon>
        <taxon>Pezizomycotina</taxon>
        <taxon>Pezizomycetes</taxon>
        <taxon>Pezizales</taxon>
        <taxon>Tuberaceae</taxon>
        <taxon>Tuber</taxon>
    </lineage>
</organism>
<gene>
    <name evidence="2" type="ORF">B9Z19DRAFT_1065161</name>
</gene>
<feature type="region of interest" description="Disordered" evidence="1">
    <location>
        <begin position="79"/>
        <end position="107"/>
    </location>
</feature>